<feature type="transmembrane region" description="Helical" evidence="9">
    <location>
        <begin position="252"/>
        <end position="270"/>
    </location>
</feature>
<evidence type="ECO:0000313" key="11">
    <source>
        <dbReference type="Proteomes" id="UP000035009"/>
    </source>
</evidence>
<dbReference type="PIRSF" id="PIRSF001294">
    <property type="entry name" value="K_ATPaseA"/>
    <property type="match status" value="1"/>
</dbReference>
<comment type="caution">
    <text evidence="9">Lacks conserved residue(s) required for the propagation of feature annotation.</text>
</comment>
<comment type="caution">
    <text evidence="10">The sequence shown here is derived from an EMBL/GenBank/DDBJ whole genome shotgun (WGS) entry which is preliminary data.</text>
</comment>
<comment type="subcellular location">
    <subcellularLocation>
        <location evidence="9">Cell membrane</location>
        <topology evidence="9">Multi-pass membrane protein</topology>
    </subcellularLocation>
</comment>
<organism evidence="10 11">
    <name type="scientific">Gordonia malaquae NBRC 108250</name>
    <dbReference type="NCBI Taxonomy" id="1223542"/>
    <lineage>
        <taxon>Bacteria</taxon>
        <taxon>Bacillati</taxon>
        <taxon>Actinomycetota</taxon>
        <taxon>Actinomycetes</taxon>
        <taxon>Mycobacteriales</taxon>
        <taxon>Gordoniaceae</taxon>
        <taxon>Gordonia</taxon>
    </lineage>
</organism>
<dbReference type="HAMAP" id="MF_00275">
    <property type="entry name" value="KdpA"/>
    <property type="match status" value="1"/>
</dbReference>
<dbReference type="GO" id="GO:0030955">
    <property type="term" value="F:potassium ion binding"/>
    <property type="evidence" value="ECO:0007669"/>
    <property type="project" value="UniProtKB-UniRule"/>
</dbReference>
<name>M3UNM8_GORML</name>
<keyword evidence="1 9" id="KW-0813">Transport</keyword>
<dbReference type="Pfam" id="PF03814">
    <property type="entry name" value="KdpA"/>
    <property type="match status" value="1"/>
</dbReference>
<dbReference type="GO" id="GO:0008556">
    <property type="term" value="F:P-type potassium transmembrane transporter activity"/>
    <property type="evidence" value="ECO:0007669"/>
    <property type="project" value="InterPro"/>
</dbReference>
<evidence type="ECO:0000256" key="7">
    <source>
        <dbReference type="ARBA" id="ARBA00023065"/>
    </source>
</evidence>
<dbReference type="NCBIfam" id="TIGR00680">
    <property type="entry name" value="kdpA"/>
    <property type="match status" value="1"/>
</dbReference>
<keyword evidence="5 9" id="KW-0630">Potassium</keyword>
<reference evidence="10 11" key="1">
    <citation type="submission" date="2013-02" db="EMBL/GenBank/DDBJ databases">
        <title>Whole genome shotgun sequence of Gordonia malaquae NBRC 108250.</title>
        <authorList>
            <person name="Yoshida I."/>
            <person name="Hosoyama A."/>
            <person name="Tsuchikane K."/>
            <person name="Ando Y."/>
            <person name="Baba S."/>
            <person name="Ohji S."/>
            <person name="Hamada M."/>
            <person name="Tamura T."/>
            <person name="Yamazoe A."/>
            <person name="Yamazaki S."/>
            <person name="Fujita N."/>
        </authorList>
    </citation>
    <scope>NUCLEOTIDE SEQUENCE [LARGE SCALE GENOMIC DNA]</scope>
    <source>
        <strain evidence="10 11">NBRC 108250</strain>
    </source>
</reference>
<feature type="transmembrane region" description="Helical" evidence="9">
    <location>
        <begin position="521"/>
        <end position="545"/>
    </location>
</feature>
<feature type="transmembrane region" description="Helical" evidence="9">
    <location>
        <begin position="176"/>
        <end position="197"/>
    </location>
</feature>
<evidence type="ECO:0000256" key="4">
    <source>
        <dbReference type="ARBA" id="ARBA00022692"/>
    </source>
</evidence>
<dbReference type="Proteomes" id="UP000035009">
    <property type="component" value="Unassembled WGS sequence"/>
</dbReference>
<dbReference type="EMBL" id="BAOP01000043">
    <property type="protein sequence ID" value="GAC81740.1"/>
    <property type="molecule type" value="Genomic_DNA"/>
</dbReference>
<evidence type="ECO:0000313" key="10">
    <source>
        <dbReference type="EMBL" id="GAC81740.1"/>
    </source>
</evidence>
<evidence type="ECO:0000256" key="6">
    <source>
        <dbReference type="ARBA" id="ARBA00022989"/>
    </source>
</evidence>
<evidence type="ECO:0000256" key="8">
    <source>
        <dbReference type="ARBA" id="ARBA00023136"/>
    </source>
</evidence>
<accession>M3UNM8</accession>
<dbReference type="AlphaFoldDB" id="M3UNM8"/>
<keyword evidence="11" id="KW-1185">Reference proteome</keyword>
<keyword evidence="2 9" id="KW-1003">Cell membrane</keyword>
<evidence type="ECO:0000256" key="3">
    <source>
        <dbReference type="ARBA" id="ARBA00022538"/>
    </source>
</evidence>
<keyword evidence="7 9" id="KW-0406">Ion transport</keyword>
<feature type="transmembrane region" description="Helical" evidence="9">
    <location>
        <begin position="376"/>
        <end position="394"/>
    </location>
</feature>
<dbReference type="PANTHER" id="PTHR30607:SF2">
    <property type="entry name" value="POTASSIUM-TRANSPORTING ATPASE POTASSIUM-BINDING SUBUNIT"/>
    <property type="match status" value="1"/>
</dbReference>
<dbReference type="eggNOG" id="COG2060">
    <property type="taxonomic scope" value="Bacteria"/>
</dbReference>
<evidence type="ECO:0000256" key="1">
    <source>
        <dbReference type="ARBA" id="ARBA00022448"/>
    </source>
</evidence>
<dbReference type="STRING" id="410332.SAMN04488550_0686"/>
<feature type="transmembrane region" description="Helical" evidence="9">
    <location>
        <begin position="415"/>
        <end position="434"/>
    </location>
</feature>
<dbReference type="RefSeq" id="WP_008381729.1">
    <property type="nucleotide sequence ID" value="NZ_BAOP01000043.1"/>
</dbReference>
<keyword evidence="6 9" id="KW-1133">Transmembrane helix</keyword>
<keyword evidence="3 9" id="KW-0633">Potassium transport</keyword>
<keyword evidence="8 9" id="KW-0472">Membrane</keyword>
<comment type="function">
    <text evidence="9">Part of the high-affinity ATP-driven potassium transport (or Kdp) system, which catalyzes the hydrolysis of ATP coupled with the electrogenic transport of potassium into the cytoplasm. This subunit binds the extracellular potassium ions and delivers the ions to the membrane domain of KdpB through an intramembrane tunnel.</text>
</comment>
<protein>
    <recommendedName>
        <fullName evidence="9">Potassium-transporting ATPase potassium-binding subunit</fullName>
    </recommendedName>
    <alternativeName>
        <fullName evidence="9">ATP phosphohydrolase [potassium-transporting] A chain</fullName>
    </alternativeName>
    <alternativeName>
        <fullName evidence="9">Potassium-binding and translocating subunit A</fullName>
    </alternativeName>
    <alternativeName>
        <fullName evidence="9">Potassium-translocating ATPase A chain</fullName>
    </alternativeName>
</protein>
<evidence type="ECO:0000256" key="5">
    <source>
        <dbReference type="ARBA" id="ARBA00022958"/>
    </source>
</evidence>
<evidence type="ECO:0000256" key="9">
    <source>
        <dbReference type="HAMAP-Rule" id="MF_00275"/>
    </source>
</evidence>
<evidence type="ECO:0000256" key="2">
    <source>
        <dbReference type="ARBA" id="ARBA00022475"/>
    </source>
</evidence>
<feature type="transmembrane region" description="Helical" evidence="9">
    <location>
        <begin position="476"/>
        <end position="500"/>
    </location>
</feature>
<dbReference type="PANTHER" id="PTHR30607">
    <property type="entry name" value="POTASSIUM-TRANSPORTING ATPASE A CHAIN"/>
    <property type="match status" value="1"/>
</dbReference>
<feature type="transmembrane region" description="Helical" evidence="9">
    <location>
        <begin position="137"/>
        <end position="155"/>
    </location>
</feature>
<feature type="transmembrane region" description="Helical" evidence="9">
    <location>
        <begin position="62"/>
        <end position="80"/>
    </location>
</feature>
<dbReference type="GO" id="GO:0005886">
    <property type="term" value="C:plasma membrane"/>
    <property type="evidence" value="ECO:0007669"/>
    <property type="project" value="UniProtKB-SubCell"/>
</dbReference>
<dbReference type="OrthoDB" id="9763796at2"/>
<comment type="subunit">
    <text evidence="9">The system is composed of three essential subunits: KdpA, KdpB and KdpC.</text>
</comment>
<feature type="transmembrane region" description="Helical" evidence="9">
    <location>
        <begin position="282"/>
        <end position="300"/>
    </location>
</feature>
<comment type="similarity">
    <text evidence="9">Belongs to the KdpA family.</text>
</comment>
<proteinExistence type="inferred from homology"/>
<dbReference type="InterPro" id="IPR004623">
    <property type="entry name" value="KdpA"/>
</dbReference>
<keyword evidence="4 9" id="KW-0812">Transmembrane</keyword>
<gene>
    <name evidence="9 10" type="primary">kdpA</name>
    <name evidence="10" type="ORF">GM1_043_00130</name>
</gene>
<sequence>MNSTLAGVLTLVFILLVLAAVYIPLGDYMARVYSSTKDLAVERVLYRVGGVDPRSGQTWRGYALSVVGFSAASLLVLYALQRLQGVLPWSDGKPGMSPTVAFNTAISFVANTNWQSYTPESTISNLTQMLGLAVQNFLSAAVGMAVAVALVRGIIARKTGHLGNFWVDLVRGTIRILLPLAAIVATIFVLQGAVQSWRTGFDFTMLDGTNRHAPVGPFASQEAIKLVGTNGGGTYGANSAHPFSNPTPLTNVVQILAILIIPVCLTRTYGTLVGDRKQGLTLLGVMAAIWGAMLAIVWTFESRTDGLATRAAGAALEGKELRFDVPGSALFAVSTTGTSTGAVNAAHDSFSAAGGGALIWNMLLGEVAPGGVGSGLYGLLVLAIITVFVGGLLVGRSPEFRGKRIGQHEITLAALYVLVMPALVLLGVSITVLLSSTTGFLSNDGPHGFSEILYAYASAANNNGSAFGGITVTSDWFQISLGLAMLFGRLLPIVVVLALAGRLAAQSPKETDPATALPSRGILYGALLLGTTLLVAGLTFFPAMALGPIAEALS</sequence>